<name>A0A7R9VUM0_9STRA</name>
<feature type="region of interest" description="Disordered" evidence="1">
    <location>
        <begin position="1"/>
        <end position="20"/>
    </location>
</feature>
<reference evidence="2" key="1">
    <citation type="submission" date="2021-01" db="EMBL/GenBank/DDBJ databases">
        <authorList>
            <person name="Corre E."/>
            <person name="Pelletier E."/>
            <person name="Niang G."/>
            <person name="Scheremetjew M."/>
            <person name="Finn R."/>
            <person name="Kale V."/>
            <person name="Holt S."/>
            <person name="Cochrane G."/>
            <person name="Meng A."/>
            <person name="Brown T."/>
            <person name="Cohen L."/>
        </authorList>
    </citation>
    <scope>NUCLEOTIDE SEQUENCE</scope>
    <source>
        <strain evidence="2">CCMP147</strain>
    </source>
</reference>
<dbReference type="AlphaFoldDB" id="A0A7R9VUM0"/>
<gene>
    <name evidence="2" type="ORF">TDUB1175_LOCUS7024</name>
</gene>
<protein>
    <submittedName>
        <fullName evidence="2">Uncharacterized protein</fullName>
    </submittedName>
</protein>
<proteinExistence type="predicted"/>
<evidence type="ECO:0000313" key="2">
    <source>
        <dbReference type="EMBL" id="CAD8304655.1"/>
    </source>
</evidence>
<accession>A0A7R9VUM0</accession>
<organism evidence="2">
    <name type="scientific">Pseudictyota dubia</name>
    <dbReference type="NCBI Taxonomy" id="2749911"/>
    <lineage>
        <taxon>Eukaryota</taxon>
        <taxon>Sar</taxon>
        <taxon>Stramenopiles</taxon>
        <taxon>Ochrophyta</taxon>
        <taxon>Bacillariophyta</taxon>
        <taxon>Mediophyceae</taxon>
        <taxon>Biddulphiophycidae</taxon>
        <taxon>Eupodiscales</taxon>
        <taxon>Odontellaceae</taxon>
        <taxon>Pseudictyota</taxon>
    </lineage>
</organism>
<evidence type="ECO:0000256" key="1">
    <source>
        <dbReference type="SAM" id="MobiDB-lite"/>
    </source>
</evidence>
<sequence>MRGEDDHTLSIASEELREGTHCDMNKELSVPSLAAVLNFVSGTDSGPSSAPFTIEQRMLPQCAGTSLAPGAFRADALSLSISTSAVAIGDGSQPPVNVSLSLIS</sequence>
<dbReference type="EMBL" id="HBED01014081">
    <property type="protein sequence ID" value="CAD8304655.1"/>
    <property type="molecule type" value="Transcribed_RNA"/>
</dbReference>